<name>M0CX12_9EURY</name>
<accession>M0CX12</accession>
<dbReference type="STRING" id="797114.C475_07640"/>
<dbReference type="EMBL" id="AOIU01000013">
    <property type="protein sequence ID" value="ELZ27776.1"/>
    <property type="molecule type" value="Genomic_DNA"/>
</dbReference>
<dbReference type="Pfam" id="PF13508">
    <property type="entry name" value="Acetyltransf_7"/>
    <property type="match status" value="1"/>
</dbReference>
<dbReference type="InterPro" id="IPR000182">
    <property type="entry name" value="GNAT_dom"/>
</dbReference>
<protein>
    <submittedName>
        <fullName evidence="2">N-acetyltransferase GCN5</fullName>
    </submittedName>
</protein>
<evidence type="ECO:0000313" key="3">
    <source>
        <dbReference type="Proteomes" id="UP000011626"/>
    </source>
</evidence>
<keyword evidence="2" id="KW-0808">Transferase</keyword>
<dbReference type="SUPFAM" id="SSF55729">
    <property type="entry name" value="Acyl-CoA N-acyltransferases (Nat)"/>
    <property type="match status" value="1"/>
</dbReference>
<evidence type="ECO:0000259" key="1">
    <source>
        <dbReference type="PROSITE" id="PS51186"/>
    </source>
</evidence>
<feature type="domain" description="N-acetyltransferase" evidence="1">
    <location>
        <begin position="4"/>
        <end position="149"/>
    </location>
</feature>
<dbReference type="RefSeq" id="WP_006883204.1">
    <property type="nucleotide sequence ID" value="NZ_AOIU01000013.1"/>
</dbReference>
<dbReference type="PROSITE" id="PS51186">
    <property type="entry name" value="GNAT"/>
    <property type="match status" value="1"/>
</dbReference>
<sequence>MRDVTVRPATAADVTGILGVLDAAALETGADRVRASVARGDAFVAVRGETEGGADGGTVLGALVLVEPDEASEGDSDGPETTEIDAIAVRRRRRGQGIGRALVAAAAERDDRLAAEFDAGVRPFYASLGFEIEPIEDAERDRYWGVSRDATPRDDE</sequence>
<gene>
    <name evidence="2" type="ORF">C475_07640</name>
</gene>
<comment type="caution">
    <text evidence="2">The sequence shown here is derived from an EMBL/GenBank/DDBJ whole genome shotgun (WGS) entry which is preliminary data.</text>
</comment>
<dbReference type="Gene3D" id="3.40.630.30">
    <property type="match status" value="1"/>
</dbReference>
<dbReference type="AlphaFoldDB" id="M0CX12"/>
<evidence type="ECO:0000313" key="2">
    <source>
        <dbReference type="EMBL" id="ELZ27776.1"/>
    </source>
</evidence>
<reference evidence="2 3" key="1">
    <citation type="journal article" date="2014" name="PLoS Genet.">
        <title>Phylogenetically driven sequencing of extremely halophilic archaea reveals strategies for static and dynamic osmo-response.</title>
        <authorList>
            <person name="Becker E.A."/>
            <person name="Seitzer P.M."/>
            <person name="Tritt A."/>
            <person name="Larsen D."/>
            <person name="Krusor M."/>
            <person name="Yao A.I."/>
            <person name="Wu D."/>
            <person name="Madern D."/>
            <person name="Eisen J.A."/>
            <person name="Darling A.E."/>
            <person name="Facciotti M.T."/>
        </authorList>
    </citation>
    <scope>NUCLEOTIDE SEQUENCE [LARGE SCALE GENOMIC DNA]</scope>
    <source>
        <strain evidence="2 3">2-9-1</strain>
    </source>
</reference>
<dbReference type="Proteomes" id="UP000011626">
    <property type="component" value="Unassembled WGS sequence"/>
</dbReference>
<keyword evidence="3" id="KW-1185">Reference proteome</keyword>
<dbReference type="InterPro" id="IPR016181">
    <property type="entry name" value="Acyl_CoA_acyltransferase"/>
</dbReference>
<proteinExistence type="predicted"/>
<dbReference type="eggNOG" id="arCOG04721">
    <property type="taxonomic scope" value="Archaea"/>
</dbReference>
<organism evidence="2 3">
    <name type="scientific">Halosimplex carlsbadense 2-9-1</name>
    <dbReference type="NCBI Taxonomy" id="797114"/>
    <lineage>
        <taxon>Archaea</taxon>
        <taxon>Methanobacteriati</taxon>
        <taxon>Methanobacteriota</taxon>
        <taxon>Stenosarchaea group</taxon>
        <taxon>Halobacteria</taxon>
        <taxon>Halobacteriales</taxon>
        <taxon>Haloarculaceae</taxon>
        <taxon>Halosimplex</taxon>
    </lineage>
</organism>
<dbReference type="GO" id="GO:0016747">
    <property type="term" value="F:acyltransferase activity, transferring groups other than amino-acyl groups"/>
    <property type="evidence" value="ECO:0007669"/>
    <property type="project" value="InterPro"/>
</dbReference>